<sequence>MSKRSASRELPETLLSPVPKKAKLEGLPPANSPKSLKRVAHDACQDLQSESSHRASKKAKMDDCATDSADSSEGDLFERTQSPQPQPEEDPAVIAYCLERAQQIEDQRRRAQAHVHQYTQAYAVSRLNRLPSPTLSDRGSDAGRSDLDENGYSPQMFDLADDDPKVETIFGPEHAARFKARGSVSEVQSNDHQPSQQPHFFMPDGRVKDHITENFDGPETSGGSASPQRCLDHRQTGRLRKRASYRQARSPTVQSCRRSSRLARAIKSPSDTAGL</sequence>
<proteinExistence type="predicted"/>
<keyword evidence="3" id="KW-1185">Reference proteome</keyword>
<feature type="region of interest" description="Disordered" evidence="1">
    <location>
        <begin position="180"/>
        <end position="275"/>
    </location>
</feature>
<evidence type="ECO:0000313" key="3">
    <source>
        <dbReference type="Proteomes" id="UP000078559"/>
    </source>
</evidence>
<feature type="compositionally biased region" description="Polar residues" evidence="1">
    <location>
        <begin position="247"/>
        <end position="257"/>
    </location>
</feature>
<feature type="compositionally biased region" description="Polar residues" evidence="1">
    <location>
        <begin position="185"/>
        <end position="198"/>
    </location>
</feature>
<dbReference type="AlphaFoldDB" id="A0A194W5J5"/>
<evidence type="ECO:0000313" key="2">
    <source>
        <dbReference type="EMBL" id="KUI71744.1"/>
    </source>
</evidence>
<protein>
    <submittedName>
        <fullName evidence="2">Uncharacterized protein</fullName>
    </submittedName>
</protein>
<feature type="compositionally biased region" description="Basic and acidic residues" evidence="1">
    <location>
        <begin position="1"/>
        <end position="11"/>
    </location>
</feature>
<gene>
    <name evidence="2" type="ORF">VM1G_06593</name>
</gene>
<name>A0A194W5J5_CYTMA</name>
<feature type="region of interest" description="Disordered" evidence="1">
    <location>
        <begin position="129"/>
        <end position="152"/>
    </location>
</feature>
<dbReference type="Proteomes" id="UP000078559">
    <property type="component" value="Chromosome 7"/>
</dbReference>
<accession>A0A194W5J5</accession>
<organism evidence="2 3">
    <name type="scientific">Cytospora mali</name>
    <name type="common">Apple Valsa canker fungus</name>
    <name type="synonym">Valsa mali</name>
    <dbReference type="NCBI Taxonomy" id="578113"/>
    <lineage>
        <taxon>Eukaryota</taxon>
        <taxon>Fungi</taxon>
        <taxon>Dikarya</taxon>
        <taxon>Ascomycota</taxon>
        <taxon>Pezizomycotina</taxon>
        <taxon>Sordariomycetes</taxon>
        <taxon>Sordariomycetidae</taxon>
        <taxon>Diaporthales</taxon>
        <taxon>Cytosporaceae</taxon>
        <taxon>Cytospora</taxon>
    </lineage>
</organism>
<dbReference type="EMBL" id="CM003104">
    <property type="protein sequence ID" value="KUI71744.1"/>
    <property type="molecule type" value="Genomic_DNA"/>
</dbReference>
<reference evidence="2" key="1">
    <citation type="submission" date="2014-12" db="EMBL/GenBank/DDBJ databases">
        <title>Genome Sequence of Valsa Canker Pathogens Uncovers a Specific Adaption of Colonization on Woody Bark.</title>
        <authorList>
            <person name="Yin Z."/>
            <person name="Liu H."/>
            <person name="Gao X."/>
            <person name="Li Z."/>
            <person name="Song N."/>
            <person name="Ke X."/>
            <person name="Dai Q."/>
            <person name="Wu Y."/>
            <person name="Sun Y."/>
            <person name="Xu J.-R."/>
            <person name="Kang Z.K."/>
            <person name="Wang L."/>
            <person name="Huang L."/>
        </authorList>
    </citation>
    <scope>NUCLEOTIDE SEQUENCE [LARGE SCALE GENOMIC DNA]</scope>
    <source>
        <strain evidence="2">03-8</strain>
    </source>
</reference>
<dbReference type="SMR" id="A0A194W5J5"/>
<feature type="region of interest" description="Disordered" evidence="1">
    <location>
        <begin position="1"/>
        <end position="92"/>
    </location>
</feature>
<feature type="compositionally biased region" description="Basic and acidic residues" evidence="1">
    <location>
        <begin position="138"/>
        <end position="147"/>
    </location>
</feature>
<evidence type="ECO:0000256" key="1">
    <source>
        <dbReference type="SAM" id="MobiDB-lite"/>
    </source>
</evidence>